<proteinExistence type="predicted"/>
<feature type="signal peptide" evidence="1">
    <location>
        <begin position="1"/>
        <end position="19"/>
    </location>
</feature>
<dbReference type="Gene3D" id="2.60.20.10">
    <property type="entry name" value="Crystallins"/>
    <property type="match status" value="1"/>
</dbReference>
<keyword evidence="1" id="KW-0732">Signal</keyword>
<feature type="chain" id="PRO_5041425452" evidence="1">
    <location>
        <begin position="20"/>
        <end position="146"/>
    </location>
</feature>
<evidence type="ECO:0000313" key="2">
    <source>
        <dbReference type="EMBL" id="KAK0710644.1"/>
    </source>
</evidence>
<organism evidence="2 3">
    <name type="scientific">Lasiosphaeris hirsuta</name>
    <dbReference type="NCBI Taxonomy" id="260670"/>
    <lineage>
        <taxon>Eukaryota</taxon>
        <taxon>Fungi</taxon>
        <taxon>Dikarya</taxon>
        <taxon>Ascomycota</taxon>
        <taxon>Pezizomycotina</taxon>
        <taxon>Sordariomycetes</taxon>
        <taxon>Sordariomycetidae</taxon>
        <taxon>Sordariales</taxon>
        <taxon>Lasiosphaeriaceae</taxon>
        <taxon>Lasiosphaeris</taxon>
    </lineage>
</organism>
<keyword evidence="3" id="KW-1185">Reference proteome</keyword>
<protein>
    <submittedName>
        <fullName evidence="2">Uncharacterized protein</fullName>
    </submittedName>
</protein>
<comment type="caution">
    <text evidence="2">The sequence shown here is derived from an EMBL/GenBank/DDBJ whole genome shotgun (WGS) entry which is preliminary data.</text>
</comment>
<dbReference type="Proteomes" id="UP001172102">
    <property type="component" value="Unassembled WGS sequence"/>
</dbReference>
<evidence type="ECO:0000256" key="1">
    <source>
        <dbReference type="SAM" id="SignalP"/>
    </source>
</evidence>
<evidence type="ECO:0000313" key="3">
    <source>
        <dbReference type="Proteomes" id="UP001172102"/>
    </source>
</evidence>
<gene>
    <name evidence="2" type="ORF">B0H67DRAFT_646084</name>
</gene>
<accession>A0AA40DNY5</accession>
<name>A0AA40DNY5_9PEZI</name>
<reference evidence="2" key="1">
    <citation type="submission" date="2023-06" db="EMBL/GenBank/DDBJ databases">
        <title>Genome-scale phylogeny and comparative genomics of the fungal order Sordariales.</title>
        <authorList>
            <consortium name="Lawrence Berkeley National Laboratory"/>
            <person name="Hensen N."/>
            <person name="Bonometti L."/>
            <person name="Westerberg I."/>
            <person name="Brannstrom I.O."/>
            <person name="Guillou S."/>
            <person name="Cros-Aarteil S."/>
            <person name="Calhoun S."/>
            <person name="Haridas S."/>
            <person name="Kuo A."/>
            <person name="Mondo S."/>
            <person name="Pangilinan J."/>
            <person name="Riley R."/>
            <person name="Labutti K."/>
            <person name="Andreopoulos B."/>
            <person name="Lipzen A."/>
            <person name="Chen C."/>
            <person name="Yanf M."/>
            <person name="Daum C."/>
            <person name="Ng V."/>
            <person name="Clum A."/>
            <person name="Steindorff A."/>
            <person name="Ohm R."/>
            <person name="Martin F."/>
            <person name="Silar P."/>
            <person name="Natvig D."/>
            <person name="Lalanne C."/>
            <person name="Gautier V."/>
            <person name="Ament-Velasquez S.L."/>
            <person name="Kruys A."/>
            <person name="Hutchinson M.I."/>
            <person name="Powell A.J."/>
            <person name="Barry K."/>
            <person name="Miller A.N."/>
            <person name="Grigoriev I.V."/>
            <person name="Debuchy R."/>
            <person name="Gladieux P."/>
            <person name="Thoren M.H."/>
            <person name="Johannesson H."/>
        </authorList>
    </citation>
    <scope>NUCLEOTIDE SEQUENCE</scope>
    <source>
        <strain evidence="2">SMH4607-1</strain>
    </source>
</reference>
<dbReference type="AlphaFoldDB" id="A0AA40DNY5"/>
<dbReference type="EMBL" id="JAUKUA010000005">
    <property type="protein sequence ID" value="KAK0710644.1"/>
    <property type="molecule type" value="Genomic_DNA"/>
</dbReference>
<sequence>MLAIRSIISALPFALFAFAAPAPPPASSVITNATANDADDIGLSGKSVAIGGDGRSRIIFYNDSKRGGQGLDWGQQGHCWDFKDSSLAPFNDAISSIYPQDDGVVWTLWADYKCKGSSIQVTKPGIDDLATVGFNDRISAFSWVLR</sequence>